<name>A0A1H8QZL0_9BRAD</name>
<dbReference type="OrthoDB" id="344729at2"/>
<dbReference type="EMBL" id="FODT01000003">
    <property type="protein sequence ID" value="SEO59760.1"/>
    <property type="molecule type" value="Genomic_DNA"/>
</dbReference>
<feature type="chain" id="PRO_5011634496" description="YHS domain-containing protein" evidence="1">
    <location>
        <begin position="37"/>
        <end position="168"/>
    </location>
</feature>
<evidence type="ECO:0000313" key="2">
    <source>
        <dbReference type="EMBL" id="SEO59760.1"/>
    </source>
</evidence>
<reference evidence="3" key="1">
    <citation type="submission" date="2016-10" db="EMBL/GenBank/DDBJ databases">
        <authorList>
            <person name="Varghese N."/>
            <person name="Submissions S."/>
        </authorList>
    </citation>
    <scope>NUCLEOTIDE SEQUENCE [LARGE SCALE GENOMIC DNA]</scope>
    <source>
        <strain evidence="3">DSM 123</strain>
    </source>
</reference>
<feature type="signal peptide" evidence="1">
    <location>
        <begin position="1"/>
        <end position="36"/>
    </location>
</feature>
<protein>
    <recommendedName>
        <fullName evidence="4">YHS domain-containing protein</fullName>
    </recommendedName>
</protein>
<sequence length="168" mass="18393">MTAQRQERNGLRPGFATIGLAALLMLPVGATQPAQATTTERVVVDRHSGLAIDGFDPVAYFTDHAPRRGDAEFEVASSGAIWRFANSSNRAAFAARPDIYAPQFGGYDPVGVSRGVPLQGNALVWLVSGQRLYLFSTEQDRDVFAADPERYLREARRQWPALLTTLAK</sequence>
<dbReference type="Proteomes" id="UP000199615">
    <property type="component" value="Unassembled WGS sequence"/>
</dbReference>
<evidence type="ECO:0008006" key="4">
    <source>
        <dbReference type="Google" id="ProtNLM"/>
    </source>
</evidence>
<evidence type="ECO:0000313" key="3">
    <source>
        <dbReference type="Proteomes" id="UP000199615"/>
    </source>
</evidence>
<gene>
    <name evidence="2" type="ORF">SAMN05444123_103436</name>
</gene>
<dbReference type="NCBIfam" id="NF041384">
    <property type="entry name" value="YHS_seleno_dom"/>
    <property type="match status" value="1"/>
</dbReference>
<dbReference type="AlphaFoldDB" id="A0A1H8QZL0"/>
<proteinExistence type="predicted"/>
<evidence type="ECO:0000256" key="1">
    <source>
        <dbReference type="SAM" id="SignalP"/>
    </source>
</evidence>
<keyword evidence="3" id="KW-1185">Reference proteome</keyword>
<keyword evidence="1" id="KW-0732">Signal</keyword>
<accession>A0A1H8QZL0</accession>
<dbReference type="RefSeq" id="WP_011504068.1">
    <property type="nucleotide sequence ID" value="NZ_FODT01000003.1"/>
</dbReference>
<organism evidence="2 3">
    <name type="scientific">Rhodopseudomonas pseudopalustris</name>
    <dbReference type="NCBI Taxonomy" id="1513892"/>
    <lineage>
        <taxon>Bacteria</taxon>
        <taxon>Pseudomonadati</taxon>
        <taxon>Pseudomonadota</taxon>
        <taxon>Alphaproteobacteria</taxon>
        <taxon>Hyphomicrobiales</taxon>
        <taxon>Nitrobacteraceae</taxon>
        <taxon>Rhodopseudomonas</taxon>
    </lineage>
</organism>